<dbReference type="InterPro" id="IPR001650">
    <property type="entry name" value="Helicase_C-like"/>
</dbReference>
<dbReference type="AlphaFoldDB" id="A0A914EN84"/>
<dbReference type="PANTHER" id="PTHR45626">
    <property type="entry name" value="TRANSCRIPTION TERMINATION FACTOR 2-RELATED"/>
    <property type="match status" value="1"/>
</dbReference>
<dbReference type="PROSITE" id="PS51194">
    <property type="entry name" value="HELICASE_CTER"/>
    <property type="match status" value="1"/>
</dbReference>
<dbReference type="CDD" id="cd18793">
    <property type="entry name" value="SF2_C_SNF"/>
    <property type="match status" value="1"/>
</dbReference>
<evidence type="ECO:0000313" key="6">
    <source>
        <dbReference type="WBParaSite" id="ACRNAN_scaffold894.g29733.t1"/>
    </source>
</evidence>
<dbReference type="Gene3D" id="3.40.50.10810">
    <property type="entry name" value="Tandem AAA-ATPase domain"/>
    <property type="match status" value="1"/>
</dbReference>
<evidence type="ECO:0000256" key="2">
    <source>
        <dbReference type="ARBA" id="ARBA00022801"/>
    </source>
</evidence>
<evidence type="ECO:0000313" key="5">
    <source>
        <dbReference type="Proteomes" id="UP000887540"/>
    </source>
</evidence>
<keyword evidence="3" id="KW-0067">ATP-binding</keyword>
<dbReference type="SUPFAM" id="SSF52540">
    <property type="entry name" value="P-loop containing nucleoside triphosphate hydrolases"/>
    <property type="match status" value="1"/>
</dbReference>
<dbReference type="Proteomes" id="UP000887540">
    <property type="component" value="Unplaced"/>
</dbReference>
<dbReference type="SMART" id="SM00490">
    <property type="entry name" value="HELICc"/>
    <property type="match status" value="1"/>
</dbReference>
<dbReference type="GO" id="GO:0008094">
    <property type="term" value="F:ATP-dependent activity, acting on DNA"/>
    <property type="evidence" value="ECO:0007669"/>
    <property type="project" value="TreeGrafter"/>
</dbReference>
<proteinExistence type="predicted"/>
<dbReference type="PANTHER" id="PTHR45626:SF50">
    <property type="entry name" value="TRANSCRIPTION TERMINATION FACTOR 2"/>
    <property type="match status" value="1"/>
</dbReference>
<dbReference type="Gene3D" id="3.40.50.300">
    <property type="entry name" value="P-loop containing nucleotide triphosphate hydrolases"/>
    <property type="match status" value="1"/>
</dbReference>
<organism evidence="5 6">
    <name type="scientific">Acrobeloides nanus</name>
    <dbReference type="NCBI Taxonomy" id="290746"/>
    <lineage>
        <taxon>Eukaryota</taxon>
        <taxon>Metazoa</taxon>
        <taxon>Ecdysozoa</taxon>
        <taxon>Nematoda</taxon>
        <taxon>Chromadorea</taxon>
        <taxon>Rhabditida</taxon>
        <taxon>Tylenchina</taxon>
        <taxon>Cephalobomorpha</taxon>
        <taxon>Cephaloboidea</taxon>
        <taxon>Cephalobidae</taxon>
        <taxon>Acrobeloides</taxon>
    </lineage>
</organism>
<dbReference type="InterPro" id="IPR050628">
    <property type="entry name" value="SNF2_RAD54_helicase_TF"/>
</dbReference>
<dbReference type="GO" id="GO:0005524">
    <property type="term" value="F:ATP binding"/>
    <property type="evidence" value="ECO:0007669"/>
    <property type="project" value="UniProtKB-KW"/>
</dbReference>
<evidence type="ECO:0000259" key="4">
    <source>
        <dbReference type="PROSITE" id="PS51194"/>
    </source>
</evidence>
<keyword evidence="5" id="KW-1185">Reference proteome</keyword>
<dbReference type="InterPro" id="IPR038718">
    <property type="entry name" value="SNF2-like_sf"/>
</dbReference>
<reference evidence="6" key="1">
    <citation type="submission" date="2022-11" db="UniProtKB">
        <authorList>
            <consortium name="WormBaseParasite"/>
        </authorList>
    </citation>
    <scope>IDENTIFICATION</scope>
</reference>
<protein>
    <submittedName>
        <fullName evidence="6">Helicase C-terminal domain-containing protein</fullName>
    </submittedName>
</protein>
<dbReference type="Pfam" id="PF00271">
    <property type="entry name" value="Helicase_C"/>
    <property type="match status" value="1"/>
</dbReference>
<dbReference type="WBParaSite" id="ACRNAN_scaffold894.g29733.t1">
    <property type="protein sequence ID" value="ACRNAN_scaffold894.g29733.t1"/>
    <property type="gene ID" value="ACRNAN_scaffold894.g29733"/>
</dbReference>
<dbReference type="InterPro" id="IPR000330">
    <property type="entry name" value="SNF2_N"/>
</dbReference>
<accession>A0A914EN84</accession>
<name>A0A914EN84_9BILA</name>
<dbReference type="GO" id="GO:0005634">
    <property type="term" value="C:nucleus"/>
    <property type="evidence" value="ECO:0007669"/>
    <property type="project" value="TreeGrafter"/>
</dbReference>
<sequence length="324" mass="37674">MDLFSLIKFLRVKKFSDVTTWTALVGATDPKEIEISKQASSKLNILVQCLMLRRLKTDVDSETKEKILELPENMFEPVDIHMQGLEKEAYDIYLNYNQEKVLQEISGENRQLENQPKMTTKKGISCILELLLRQRQSCNHFYLISDVIGMENMPKLKDKKYVDIFSQNYKSAKLRELLKRIDFIVTVAKDKCVVMTEWRGMLNIIINHLNKLKIKHDVINGDVPAEQRQEIVREFNEPVKKDENGSVLLLTLKTGDVGLNLIGGNHIFIYEMPWNPAIEQQACDRVYRIGQTKPVYTYKPNSKEPKMSKEDYLEIFGLTKVRKN</sequence>
<evidence type="ECO:0000256" key="1">
    <source>
        <dbReference type="ARBA" id="ARBA00022741"/>
    </source>
</evidence>
<keyword evidence="1" id="KW-0547">Nucleotide-binding</keyword>
<dbReference type="GO" id="GO:0016787">
    <property type="term" value="F:hydrolase activity"/>
    <property type="evidence" value="ECO:0007669"/>
    <property type="project" value="UniProtKB-KW"/>
</dbReference>
<dbReference type="InterPro" id="IPR049730">
    <property type="entry name" value="SNF2/RAD54-like_C"/>
</dbReference>
<feature type="domain" description="Helicase C-terminal" evidence="4">
    <location>
        <begin position="179"/>
        <end position="324"/>
    </location>
</feature>
<keyword evidence="2" id="KW-0378">Hydrolase</keyword>
<dbReference type="GO" id="GO:0006281">
    <property type="term" value="P:DNA repair"/>
    <property type="evidence" value="ECO:0007669"/>
    <property type="project" value="TreeGrafter"/>
</dbReference>
<dbReference type="Pfam" id="PF00176">
    <property type="entry name" value="SNF2-rel_dom"/>
    <property type="match status" value="1"/>
</dbReference>
<dbReference type="InterPro" id="IPR027417">
    <property type="entry name" value="P-loop_NTPase"/>
</dbReference>
<evidence type="ECO:0000256" key="3">
    <source>
        <dbReference type="ARBA" id="ARBA00022840"/>
    </source>
</evidence>